<dbReference type="Proteomes" id="UP000299102">
    <property type="component" value="Unassembled WGS sequence"/>
</dbReference>
<organism evidence="1 2">
    <name type="scientific">Eumeta variegata</name>
    <name type="common">Bagworm moth</name>
    <name type="synonym">Eumeta japonica</name>
    <dbReference type="NCBI Taxonomy" id="151549"/>
    <lineage>
        <taxon>Eukaryota</taxon>
        <taxon>Metazoa</taxon>
        <taxon>Ecdysozoa</taxon>
        <taxon>Arthropoda</taxon>
        <taxon>Hexapoda</taxon>
        <taxon>Insecta</taxon>
        <taxon>Pterygota</taxon>
        <taxon>Neoptera</taxon>
        <taxon>Endopterygota</taxon>
        <taxon>Lepidoptera</taxon>
        <taxon>Glossata</taxon>
        <taxon>Ditrysia</taxon>
        <taxon>Tineoidea</taxon>
        <taxon>Psychidae</taxon>
        <taxon>Oiketicinae</taxon>
        <taxon>Eumeta</taxon>
    </lineage>
</organism>
<evidence type="ECO:0000313" key="1">
    <source>
        <dbReference type="EMBL" id="GBP28038.1"/>
    </source>
</evidence>
<proteinExistence type="predicted"/>
<comment type="caution">
    <text evidence="1">The sequence shown here is derived from an EMBL/GenBank/DDBJ whole genome shotgun (WGS) entry which is preliminary data.</text>
</comment>
<dbReference type="EMBL" id="BGZK01000201">
    <property type="protein sequence ID" value="GBP28038.1"/>
    <property type="molecule type" value="Genomic_DNA"/>
</dbReference>
<name>A0A4C1UNJ5_EUMVA</name>
<accession>A0A4C1UNJ5</accession>
<evidence type="ECO:0000313" key="2">
    <source>
        <dbReference type="Proteomes" id="UP000299102"/>
    </source>
</evidence>
<sequence length="119" mass="13276">MSAPTELCARIRLVLSRRRPEQSVRLHQPCAAAATQKTRKHRMRITRLGKSVRTGVKINNKRTFIMRGDCPIRARERVSSYYTVMIVVTTQKSAVAPAYANARGFNARIAARIAAPAAI</sequence>
<dbReference type="AlphaFoldDB" id="A0A4C1UNJ5"/>
<protein>
    <submittedName>
        <fullName evidence="1">Uncharacterized protein</fullName>
    </submittedName>
</protein>
<keyword evidence="2" id="KW-1185">Reference proteome</keyword>
<gene>
    <name evidence="1" type="ORF">EVAR_83669_1</name>
</gene>
<reference evidence="1 2" key="1">
    <citation type="journal article" date="2019" name="Commun. Biol.">
        <title>The bagworm genome reveals a unique fibroin gene that provides high tensile strength.</title>
        <authorList>
            <person name="Kono N."/>
            <person name="Nakamura H."/>
            <person name="Ohtoshi R."/>
            <person name="Tomita M."/>
            <person name="Numata K."/>
            <person name="Arakawa K."/>
        </authorList>
    </citation>
    <scope>NUCLEOTIDE SEQUENCE [LARGE SCALE GENOMIC DNA]</scope>
</reference>